<dbReference type="GO" id="GO:0004386">
    <property type="term" value="F:helicase activity"/>
    <property type="evidence" value="ECO:0007669"/>
    <property type="project" value="UniProtKB-KW"/>
</dbReference>
<keyword evidence="2" id="KW-0347">Helicase</keyword>
<sequence length="257" mass="26958">GEALRLGLLSTTRRGVFPTSAARAFHATGADVEALTDQLAQVLPAPVEQVIVQADHTIMAPGLLAPEDAQLLAQFAAQESGGMASVWRVSQESLQRAAASGVGMDQVQAFLEARAMGGAAAVPQSLRYLIGDVQRVGAGDPGSRGPVPFVVEAPPQQATGDVEAVIRGAVATIRDAAAEETEGGYEAREPKQMMAMVMEAFHSRAQLRIVYADHGGEQVEDVVAVVMCSPVNIAVSSQVTQKSYSISPHRLFSVALE</sequence>
<evidence type="ECO:0000313" key="2">
    <source>
        <dbReference type="EMBL" id="HIW96346.1"/>
    </source>
</evidence>
<dbReference type="EMBL" id="DXFZ01000093">
    <property type="protein sequence ID" value="HIW96346.1"/>
    <property type="molecule type" value="Genomic_DNA"/>
</dbReference>
<accession>A0A9D1URI4</accession>
<gene>
    <name evidence="2" type="ORF">H9867_07690</name>
</gene>
<protein>
    <submittedName>
        <fullName evidence="2">Helicase-associated domain-containing protein</fullName>
    </submittedName>
</protein>
<evidence type="ECO:0000313" key="3">
    <source>
        <dbReference type="Proteomes" id="UP000824189"/>
    </source>
</evidence>
<keyword evidence="2" id="KW-0378">Hydrolase</keyword>
<organism evidence="2 3">
    <name type="scientific">Candidatus Corynebacterium gallistercoris</name>
    <dbReference type="NCBI Taxonomy" id="2838530"/>
    <lineage>
        <taxon>Bacteria</taxon>
        <taxon>Bacillati</taxon>
        <taxon>Actinomycetota</taxon>
        <taxon>Actinomycetes</taxon>
        <taxon>Mycobacteriales</taxon>
        <taxon>Corynebacteriaceae</taxon>
        <taxon>Corynebacterium</taxon>
    </lineage>
</organism>
<dbReference type="Pfam" id="PF13625">
    <property type="entry name" value="Helicase_C_3"/>
    <property type="match status" value="1"/>
</dbReference>
<feature type="non-terminal residue" evidence="2">
    <location>
        <position position="1"/>
    </location>
</feature>
<dbReference type="InterPro" id="IPR032830">
    <property type="entry name" value="XPB/Ssl2_N"/>
</dbReference>
<dbReference type="AlphaFoldDB" id="A0A9D1URI4"/>
<dbReference type="Proteomes" id="UP000824189">
    <property type="component" value="Unassembled WGS sequence"/>
</dbReference>
<comment type="caution">
    <text evidence="2">The sequence shown here is derived from an EMBL/GenBank/DDBJ whole genome shotgun (WGS) entry which is preliminary data.</text>
</comment>
<keyword evidence="2" id="KW-0547">Nucleotide-binding</keyword>
<keyword evidence="2" id="KW-0067">ATP-binding</keyword>
<proteinExistence type="predicted"/>
<name>A0A9D1URI4_9CORY</name>
<reference evidence="2" key="1">
    <citation type="journal article" date="2021" name="PeerJ">
        <title>Extensive microbial diversity within the chicken gut microbiome revealed by metagenomics and culture.</title>
        <authorList>
            <person name="Gilroy R."/>
            <person name="Ravi A."/>
            <person name="Getino M."/>
            <person name="Pursley I."/>
            <person name="Horton D.L."/>
            <person name="Alikhan N.F."/>
            <person name="Baker D."/>
            <person name="Gharbi K."/>
            <person name="Hall N."/>
            <person name="Watson M."/>
            <person name="Adriaenssens E.M."/>
            <person name="Foster-Nyarko E."/>
            <person name="Jarju S."/>
            <person name="Secka A."/>
            <person name="Antonio M."/>
            <person name="Oren A."/>
            <person name="Chaudhuri R.R."/>
            <person name="La Ragione R."/>
            <person name="Hildebrand F."/>
            <person name="Pallen M.J."/>
        </authorList>
    </citation>
    <scope>NUCLEOTIDE SEQUENCE</scope>
    <source>
        <strain evidence="2">4376</strain>
    </source>
</reference>
<reference evidence="2" key="2">
    <citation type="submission" date="2021-04" db="EMBL/GenBank/DDBJ databases">
        <authorList>
            <person name="Gilroy R."/>
        </authorList>
    </citation>
    <scope>NUCLEOTIDE SEQUENCE</scope>
    <source>
        <strain evidence="2">4376</strain>
    </source>
</reference>
<feature type="domain" description="Helicase XPB/Ssl2 N-terminal" evidence="1">
    <location>
        <begin position="50"/>
        <end position="135"/>
    </location>
</feature>
<evidence type="ECO:0000259" key="1">
    <source>
        <dbReference type="Pfam" id="PF13625"/>
    </source>
</evidence>